<dbReference type="Proteomes" id="UP000034507">
    <property type="component" value="Unassembled WGS sequence"/>
</dbReference>
<evidence type="ECO:0000313" key="1">
    <source>
        <dbReference type="EMBL" id="KKS21324.1"/>
    </source>
</evidence>
<name>A0A0G0X8F0_UNCKA</name>
<reference evidence="1 2" key="1">
    <citation type="journal article" date="2015" name="Nature">
        <title>rRNA introns, odd ribosomes, and small enigmatic genomes across a large radiation of phyla.</title>
        <authorList>
            <person name="Brown C.T."/>
            <person name="Hug L.A."/>
            <person name="Thomas B.C."/>
            <person name="Sharon I."/>
            <person name="Castelle C.J."/>
            <person name="Singh A."/>
            <person name="Wilkins M.J."/>
            <person name="Williams K.H."/>
            <person name="Banfield J.F."/>
        </authorList>
    </citation>
    <scope>NUCLEOTIDE SEQUENCE [LARGE SCALE GENOMIC DNA]</scope>
</reference>
<organism evidence="1 2">
    <name type="scientific">candidate division WWE3 bacterium GW2011_GWC1_41_7</name>
    <dbReference type="NCBI Taxonomy" id="1619119"/>
    <lineage>
        <taxon>Bacteria</taxon>
        <taxon>Katanobacteria</taxon>
    </lineage>
</organism>
<accession>A0A0G0X8F0</accession>
<protein>
    <submittedName>
        <fullName evidence="1">Uncharacterized protein</fullName>
    </submittedName>
</protein>
<comment type="caution">
    <text evidence="1">The sequence shown here is derived from an EMBL/GenBank/DDBJ whole genome shotgun (WGS) entry which is preliminary data.</text>
</comment>
<evidence type="ECO:0000313" key="2">
    <source>
        <dbReference type="Proteomes" id="UP000034507"/>
    </source>
</evidence>
<sequence>MSKFRNGVTILRYEYLLMRTNGNGNKAEYKKGIHRIRVVVEEGPDTPINTNLTDERVVKFLKKKCGKDWQIIYARFLQRPKDKSYNGTVK</sequence>
<dbReference type="AlphaFoldDB" id="A0A0G0X8F0"/>
<gene>
    <name evidence="1" type="ORF">UU77_C0004G0001</name>
</gene>
<dbReference type="EMBL" id="LCBX01000004">
    <property type="protein sequence ID" value="KKS21324.1"/>
    <property type="molecule type" value="Genomic_DNA"/>
</dbReference>
<proteinExistence type="predicted"/>